<protein>
    <submittedName>
        <fullName evidence="2">Uncharacterized protein</fullName>
    </submittedName>
</protein>
<accession>S8DJ34</accession>
<organism evidence="2 3">
    <name type="scientific">Fomitopsis schrenkii</name>
    <name type="common">Brown rot fungus</name>
    <dbReference type="NCBI Taxonomy" id="2126942"/>
    <lineage>
        <taxon>Eukaryota</taxon>
        <taxon>Fungi</taxon>
        <taxon>Dikarya</taxon>
        <taxon>Basidiomycota</taxon>
        <taxon>Agaricomycotina</taxon>
        <taxon>Agaricomycetes</taxon>
        <taxon>Polyporales</taxon>
        <taxon>Fomitopsis</taxon>
    </lineage>
</organism>
<dbReference type="InParanoid" id="S8DJ34"/>
<feature type="region of interest" description="Disordered" evidence="1">
    <location>
        <begin position="41"/>
        <end position="65"/>
    </location>
</feature>
<keyword evidence="3" id="KW-1185">Reference proteome</keyword>
<proteinExistence type="predicted"/>
<dbReference type="OrthoDB" id="2803638at2759"/>
<name>S8DJ34_FOMSC</name>
<evidence type="ECO:0000256" key="1">
    <source>
        <dbReference type="SAM" id="MobiDB-lite"/>
    </source>
</evidence>
<dbReference type="STRING" id="743788.S8DJ34"/>
<sequence>MNTQTSDARNSLTWTAQTYNKLTSDPDPDEDELFMKGCMQATSHSGPSENRMRPSTHKNPTHFRPSSDMRVLEYTSSHHMLRMPMPQQPLHGRTALGEGEDFTKALRNVRDDGDSDSNVQALSSISISSVAATTTIEIPGLGASENQLRHALLKLNSKNMDLCNELHTVKVQLTSLSAELRCGHTAAPVTSGSTDHCMMNQLWDNTVQRYSKLISPYLHKPLFRVAASADIDPASSQHFESATLKQATQAAELYSVVPEELHPLLASRDSSISEMFGRKVVHARLSNQIFDMPQEWFLQQEYNCASNVQLQRLVRDDLGSYRLYSPVLFPEVMSAIFGFYFKLPSPDRLLSFEKPGDMTGVNYKDQFEKVLELLSLTFKDGLNALENTSSSDAEDTEDTMPGMNIVAPLETHLLTLLPPATHSAQHWRAKLRERHWKNV</sequence>
<evidence type="ECO:0000313" key="3">
    <source>
        <dbReference type="Proteomes" id="UP000015241"/>
    </source>
</evidence>
<gene>
    <name evidence="2" type="ORF">FOMPIDRAFT_1020852</name>
</gene>
<dbReference type="HOGENOM" id="CLU_624104_0_0_1"/>
<reference evidence="2 3" key="1">
    <citation type="journal article" date="2012" name="Science">
        <title>The Paleozoic origin of enzymatic lignin decomposition reconstructed from 31 fungal genomes.</title>
        <authorList>
            <person name="Floudas D."/>
            <person name="Binder M."/>
            <person name="Riley R."/>
            <person name="Barry K."/>
            <person name="Blanchette R.A."/>
            <person name="Henrissat B."/>
            <person name="Martinez A.T."/>
            <person name="Otillar R."/>
            <person name="Spatafora J.W."/>
            <person name="Yadav J.S."/>
            <person name="Aerts A."/>
            <person name="Benoit I."/>
            <person name="Boyd A."/>
            <person name="Carlson A."/>
            <person name="Copeland A."/>
            <person name="Coutinho P.M."/>
            <person name="de Vries R.P."/>
            <person name="Ferreira P."/>
            <person name="Findley K."/>
            <person name="Foster B."/>
            <person name="Gaskell J."/>
            <person name="Glotzer D."/>
            <person name="Gorecki P."/>
            <person name="Heitman J."/>
            <person name="Hesse C."/>
            <person name="Hori C."/>
            <person name="Igarashi K."/>
            <person name="Jurgens J.A."/>
            <person name="Kallen N."/>
            <person name="Kersten P."/>
            <person name="Kohler A."/>
            <person name="Kuees U."/>
            <person name="Kumar T.K.A."/>
            <person name="Kuo A."/>
            <person name="LaButti K."/>
            <person name="Larrondo L.F."/>
            <person name="Lindquist E."/>
            <person name="Ling A."/>
            <person name="Lombard V."/>
            <person name="Lucas S."/>
            <person name="Lundell T."/>
            <person name="Martin R."/>
            <person name="McLaughlin D.J."/>
            <person name="Morgenstern I."/>
            <person name="Morin E."/>
            <person name="Murat C."/>
            <person name="Nagy L.G."/>
            <person name="Nolan M."/>
            <person name="Ohm R.A."/>
            <person name="Patyshakuliyeva A."/>
            <person name="Rokas A."/>
            <person name="Ruiz-Duenas F.J."/>
            <person name="Sabat G."/>
            <person name="Salamov A."/>
            <person name="Samejima M."/>
            <person name="Schmutz J."/>
            <person name="Slot J.C."/>
            <person name="St John F."/>
            <person name="Stenlid J."/>
            <person name="Sun H."/>
            <person name="Sun S."/>
            <person name="Syed K."/>
            <person name="Tsang A."/>
            <person name="Wiebenga A."/>
            <person name="Young D."/>
            <person name="Pisabarro A."/>
            <person name="Eastwood D.C."/>
            <person name="Martin F."/>
            <person name="Cullen D."/>
            <person name="Grigoriev I.V."/>
            <person name="Hibbett D.S."/>
        </authorList>
    </citation>
    <scope>NUCLEOTIDE SEQUENCE</scope>
    <source>
        <strain evidence="3">FP-58527</strain>
    </source>
</reference>
<dbReference type="EMBL" id="KE504331">
    <property type="protein sequence ID" value="EPS92852.1"/>
    <property type="molecule type" value="Genomic_DNA"/>
</dbReference>
<dbReference type="AlphaFoldDB" id="S8DJ34"/>
<dbReference type="Proteomes" id="UP000015241">
    <property type="component" value="Unassembled WGS sequence"/>
</dbReference>
<evidence type="ECO:0000313" key="2">
    <source>
        <dbReference type="EMBL" id="EPS92852.1"/>
    </source>
</evidence>